<name>A0A4R2N922_9PAST</name>
<evidence type="ECO:0000313" key="2">
    <source>
        <dbReference type="EMBL" id="TCP17428.1"/>
    </source>
</evidence>
<gene>
    <name evidence="2" type="ORF">EV693_106118</name>
</gene>
<keyword evidence="1" id="KW-1133">Transmembrane helix</keyword>
<accession>A0A4R2N922</accession>
<evidence type="ECO:0000313" key="3">
    <source>
        <dbReference type="Proteomes" id="UP000295537"/>
    </source>
</evidence>
<dbReference type="Proteomes" id="UP000295537">
    <property type="component" value="Unassembled WGS sequence"/>
</dbReference>
<dbReference type="SUPFAM" id="SSF54523">
    <property type="entry name" value="Pili subunits"/>
    <property type="match status" value="1"/>
</dbReference>
<protein>
    <submittedName>
        <fullName evidence="2">Prepilin peptidase dependent protein A</fullName>
    </submittedName>
</protein>
<keyword evidence="1" id="KW-0812">Transmembrane</keyword>
<keyword evidence="3" id="KW-1185">Reference proteome</keyword>
<proteinExistence type="predicted"/>
<dbReference type="AlphaFoldDB" id="A0A4R2N922"/>
<reference evidence="2 3" key="1">
    <citation type="submission" date="2019-03" db="EMBL/GenBank/DDBJ databases">
        <title>Genomic Encyclopedia of Type Strains, Phase IV (KMG-IV): sequencing the most valuable type-strain genomes for metagenomic binning, comparative biology and taxonomic classification.</title>
        <authorList>
            <person name="Goeker M."/>
        </authorList>
    </citation>
    <scope>NUCLEOTIDE SEQUENCE [LARGE SCALE GENOMIC DNA]</scope>
    <source>
        <strain evidence="2 3">DSM 16380</strain>
    </source>
</reference>
<comment type="caution">
    <text evidence="2">The sequence shown here is derived from an EMBL/GenBank/DDBJ whole genome shotgun (WGS) entry which is preliminary data.</text>
</comment>
<evidence type="ECO:0000256" key="1">
    <source>
        <dbReference type="SAM" id="Phobius"/>
    </source>
</evidence>
<keyword evidence="1" id="KW-0472">Membrane</keyword>
<feature type="transmembrane region" description="Helical" evidence="1">
    <location>
        <begin position="6"/>
        <end position="30"/>
    </location>
</feature>
<dbReference type="InterPro" id="IPR045584">
    <property type="entry name" value="Pilin-like"/>
</dbReference>
<dbReference type="EMBL" id="SLXJ01000006">
    <property type="protein sequence ID" value="TCP17428.1"/>
    <property type="molecule type" value="Genomic_DNA"/>
</dbReference>
<dbReference type="RefSeq" id="WP_243694581.1">
    <property type="nucleotide sequence ID" value="NZ_LVXA01000001.1"/>
</dbReference>
<organism evidence="2 3">
    <name type="scientific">Nicoletella semolina</name>
    <dbReference type="NCBI Taxonomy" id="271160"/>
    <lineage>
        <taxon>Bacteria</taxon>
        <taxon>Pseudomonadati</taxon>
        <taxon>Pseudomonadota</taxon>
        <taxon>Gammaproteobacteria</taxon>
        <taxon>Pasteurellales</taxon>
        <taxon>Pasteurellaceae</taxon>
        <taxon>Nicoletella</taxon>
    </lineage>
</organism>
<sequence>MMYRAFTLIEIITVLFITALSLYSFSTVFFRIQDHVIIQSEIDNLKSFIYQIRTKARYSKQNYSISINQDEIKKNWCVIAVLKLDDKQVSCDCFNHILCKNNEYYLYEPYYRDLKLNSNSLYPKVFTNIDGYSDRLNAKCLGIVLNNKQEVLQFNQNGAINVIQKNKKSSCR</sequence>